<evidence type="ECO:0000256" key="1">
    <source>
        <dbReference type="SAM" id="MobiDB-lite"/>
    </source>
</evidence>
<dbReference type="GO" id="GO:0007039">
    <property type="term" value="P:protein catabolic process in the vacuole"/>
    <property type="evidence" value="ECO:0007669"/>
    <property type="project" value="TreeGrafter"/>
</dbReference>
<organism evidence="2 3">
    <name type="scientific">Trichoderma harzianum CBS 226.95</name>
    <dbReference type="NCBI Taxonomy" id="983964"/>
    <lineage>
        <taxon>Eukaryota</taxon>
        <taxon>Fungi</taxon>
        <taxon>Dikarya</taxon>
        <taxon>Ascomycota</taxon>
        <taxon>Pezizomycotina</taxon>
        <taxon>Sordariomycetes</taxon>
        <taxon>Hypocreomycetidae</taxon>
        <taxon>Hypocreales</taxon>
        <taxon>Hypocreaceae</taxon>
        <taxon>Trichoderma</taxon>
    </lineage>
</organism>
<feature type="compositionally biased region" description="Low complexity" evidence="1">
    <location>
        <begin position="97"/>
        <end position="115"/>
    </location>
</feature>
<reference evidence="2 3" key="1">
    <citation type="submission" date="2016-07" db="EMBL/GenBank/DDBJ databases">
        <title>Multiple horizontal gene transfer events from other fungi enriched the ability of initially mycotrophic Trichoderma (Ascomycota) to feed on dead plant biomass.</title>
        <authorList>
            <consortium name="DOE Joint Genome Institute"/>
            <person name="Aerts A."/>
            <person name="Atanasova L."/>
            <person name="Chenthamara K."/>
            <person name="Zhang J."/>
            <person name="Grujic M."/>
            <person name="Henrissat B."/>
            <person name="Kuo A."/>
            <person name="Salamov A."/>
            <person name="Lipzen A."/>
            <person name="Labutti K."/>
            <person name="Barry K."/>
            <person name="Miao Y."/>
            <person name="Rahimi M.J."/>
            <person name="Shen Q."/>
            <person name="Grigoriev I.V."/>
            <person name="Kubicek C.P."/>
            <person name="Druzhinina I.S."/>
        </authorList>
    </citation>
    <scope>NUCLEOTIDE SEQUENCE [LARGE SCALE GENOMIC DNA]</scope>
    <source>
        <strain evidence="2 3">CBS 226.95</strain>
    </source>
</reference>
<dbReference type="Proteomes" id="UP000241690">
    <property type="component" value="Unassembled WGS sequence"/>
</dbReference>
<accession>A0A2T3ZRK6</accession>
<evidence type="ECO:0000313" key="2">
    <source>
        <dbReference type="EMBL" id="PTB47440.1"/>
    </source>
</evidence>
<dbReference type="PANTHER" id="PTHR28051">
    <property type="entry name" value="PROTEIN MTL1-RELATED"/>
    <property type="match status" value="1"/>
</dbReference>
<dbReference type="PANTHER" id="PTHR28051:SF1">
    <property type="entry name" value="PROTEIN MTL1-RELATED"/>
    <property type="match status" value="1"/>
</dbReference>
<gene>
    <name evidence="2" type="ORF">M431DRAFT_502017</name>
</gene>
<sequence length="191" mass="22072">MPSSDIISYAQDDMSMRLRPSYYVDYFSHDWSYETIQRSWRYIMSNTNEFDNAARLENASLRICMKLLNKLKTIPPEALNWFKDYDVTWLYGPLQTSGGPSSSYDKSNSSASNKKPSLKRRSIVETMFQKSCCSRPVGRMIRNNGMLQVATNQRAASIQFRLSPSSILRLLSSIREGKHVRFSEEVTVYAY</sequence>
<dbReference type="GO" id="GO:0042149">
    <property type="term" value="P:cellular response to glucose starvation"/>
    <property type="evidence" value="ECO:0007669"/>
    <property type="project" value="TreeGrafter"/>
</dbReference>
<dbReference type="RefSeq" id="XP_024767117.1">
    <property type="nucleotide sequence ID" value="XM_024918084.1"/>
</dbReference>
<feature type="region of interest" description="Disordered" evidence="1">
    <location>
        <begin position="97"/>
        <end position="118"/>
    </location>
</feature>
<dbReference type="EMBL" id="KZ679724">
    <property type="protein sequence ID" value="PTB47440.1"/>
    <property type="molecule type" value="Genomic_DNA"/>
</dbReference>
<dbReference type="STRING" id="983964.A0A2T3ZRK6"/>
<name>A0A2T3ZRK6_TRIHA</name>
<dbReference type="InterPro" id="IPR052292">
    <property type="entry name" value="Glucose_repression_reg"/>
</dbReference>
<dbReference type="AlphaFoldDB" id="A0A2T3ZRK6"/>
<proteinExistence type="predicted"/>
<dbReference type="GO" id="GO:0005773">
    <property type="term" value="C:vacuole"/>
    <property type="evidence" value="ECO:0007669"/>
    <property type="project" value="GOC"/>
</dbReference>
<evidence type="ECO:0000313" key="3">
    <source>
        <dbReference type="Proteomes" id="UP000241690"/>
    </source>
</evidence>
<dbReference type="GeneID" id="36626653"/>
<keyword evidence="3" id="KW-1185">Reference proteome</keyword>
<protein>
    <submittedName>
        <fullName evidence="2">Uncharacterized protein</fullName>
    </submittedName>
</protein>